<keyword evidence="4 8" id="KW-0812">Transmembrane</keyword>
<dbReference type="GO" id="GO:0005886">
    <property type="term" value="C:plasma membrane"/>
    <property type="evidence" value="ECO:0007669"/>
    <property type="project" value="UniProtKB-SubCell"/>
</dbReference>
<evidence type="ECO:0000256" key="6">
    <source>
        <dbReference type="ARBA" id="ARBA00023136"/>
    </source>
</evidence>
<comment type="function">
    <text evidence="8">Essential cell division protein. May link together the upstream cell division proteins, which are predominantly cytoplasmic, with the downstream cell division proteins, which are predominantly periplasmic.</text>
</comment>
<dbReference type="HAMAP" id="MF_00910">
    <property type="entry name" value="FtsL"/>
    <property type="match status" value="1"/>
</dbReference>
<reference evidence="10 15" key="3">
    <citation type="journal article" date="2023" name="Front. Microbiol.">
        <title>Phylogeography and host specificity of Pasteurellaceae pathogenic to sea-farmed fish in the north-east Atlantic.</title>
        <authorList>
            <person name="Gulla S."/>
            <person name="Colquhoun D.J."/>
            <person name="Olsen A.B."/>
            <person name="Spilsberg B."/>
            <person name="Lagesen K."/>
            <person name="Aakesson C.P."/>
            <person name="Strom S."/>
            <person name="Manji F."/>
            <person name="Birkbeck T.H."/>
            <person name="Nilsen H.K."/>
        </authorList>
    </citation>
    <scope>NUCLEOTIDE SEQUENCE [LARGE SCALE GENOMIC DNA]</scope>
    <source>
        <strain evidence="10 15">VIO11850</strain>
    </source>
</reference>
<reference evidence="14" key="2">
    <citation type="submission" date="2016-10" db="EMBL/GenBank/DDBJ databases">
        <authorList>
            <person name="Varghese N."/>
            <person name="Submissions S."/>
        </authorList>
    </citation>
    <scope>NUCLEOTIDE SEQUENCE [LARGE SCALE GENOMIC DNA]</scope>
    <source>
        <strain evidence="14">DSM 24204</strain>
    </source>
</reference>
<dbReference type="Proteomes" id="UP001224812">
    <property type="component" value="Unassembled WGS sequence"/>
</dbReference>
<dbReference type="Proteomes" id="UP001231736">
    <property type="component" value="Unassembled WGS sequence"/>
</dbReference>
<evidence type="ECO:0000313" key="13">
    <source>
        <dbReference type="EMBL" id="SEM17338.1"/>
    </source>
</evidence>
<dbReference type="EMBL" id="FOBN01000007">
    <property type="protein sequence ID" value="SEM17338.1"/>
    <property type="molecule type" value="Genomic_DNA"/>
</dbReference>
<evidence type="ECO:0000313" key="10">
    <source>
        <dbReference type="EMBL" id="MDP8085092.1"/>
    </source>
</evidence>
<dbReference type="PANTHER" id="PTHR37479:SF1">
    <property type="entry name" value="CELL DIVISION PROTEIN FTSL"/>
    <property type="match status" value="1"/>
</dbReference>
<dbReference type="PANTHER" id="PTHR37479">
    <property type="entry name" value="CELL DIVISION PROTEIN FTSL"/>
    <property type="match status" value="1"/>
</dbReference>
<dbReference type="EMBL" id="JASAYQ010000018">
    <property type="protein sequence ID" value="MDP8173571.1"/>
    <property type="molecule type" value="Genomic_DNA"/>
</dbReference>
<dbReference type="RefSeq" id="WP_090921237.1">
    <property type="nucleotide sequence ID" value="NZ_CP016180.1"/>
</dbReference>
<dbReference type="GeneID" id="83545023"/>
<evidence type="ECO:0000256" key="7">
    <source>
        <dbReference type="ARBA" id="ARBA00023306"/>
    </source>
</evidence>
<dbReference type="STRING" id="97481.SAMN05444853_10744"/>
<feature type="transmembrane region" description="Helical" evidence="8">
    <location>
        <begin position="22"/>
        <end position="41"/>
    </location>
</feature>
<dbReference type="AlphaFoldDB" id="A0A1H7W8L1"/>
<keyword evidence="3 8" id="KW-0132">Cell division</keyword>
<comment type="similarity">
    <text evidence="8">Belongs to the FtsL family.</text>
</comment>
<evidence type="ECO:0000256" key="5">
    <source>
        <dbReference type="ARBA" id="ARBA00022989"/>
    </source>
</evidence>
<keyword evidence="2 8" id="KW-1003">Cell membrane</keyword>
<dbReference type="OrthoDB" id="5689740at2"/>
<keyword evidence="7 8" id="KW-0131">Cell cycle</keyword>
<comment type="subcellular location">
    <subcellularLocation>
        <location evidence="8">Cell inner membrane</location>
        <topology evidence="8">Single-pass type II membrane protein</topology>
    </subcellularLocation>
    <subcellularLocation>
        <location evidence="1">Cell membrane</location>
        <topology evidence="1">Single-pass type II membrane protein</topology>
    </subcellularLocation>
    <text evidence="8">Localizes to the division septum where it forms a ring structure.</text>
</comment>
<keyword evidence="6 8" id="KW-0472">Membrane</keyword>
<sequence>MANERYPLRQVIFDDLVNHNKLAIFLLILLTGTAISTVWLTHKTRLLIAEQELLVKQKHKLNDQYVHLQLEENSKTQKLRVEAAAKKFGLQSIQKEQEVIIVE</sequence>
<organism evidence="13 14">
    <name type="scientific">Phocoenobacter skyensis</name>
    <dbReference type="NCBI Taxonomy" id="97481"/>
    <lineage>
        <taxon>Bacteria</taxon>
        <taxon>Pseudomonadati</taxon>
        <taxon>Pseudomonadota</taxon>
        <taxon>Gammaproteobacteria</taxon>
        <taxon>Pasteurellales</taxon>
        <taxon>Pasteurellaceae</taxon>
        <taxon>Phocoenobacter</taxon>
    </lineage>
</organism>
<dbReference type="Proteomes" id="UP000198883">
    <property type="component" value="Unassembled WGS sequence"/>
</dbReference>
<gene>
    <name evidence="8 10" type="primary">ftsL</name>
    <name evidence="10" type="ORF">QJT92_04015</name>
    <name evidence="11" type="ORF">QJU93_09415</name>
    <name evidence="12" type="ORF">QJU97_09325</name>
    <name evidence="13" type="ORF">SAMN05444853_10744</name>
</gene>
<evidence type="ECO:0000313" key="12">
    <source>
        <dbReference type="EMBL" id="MDP8175649.1"/>
    </source>
</evidence>
<dbReference type="Pfam" id="PF04999">
    <property type="entry name" value="FtsL"/>
    <property type="match status" value="1"/>
</dbReference>
<evidence type="ECO:0000256" key="9">
    <source>
        <dbReference type="NCBIfam" id="TIGR02209"/>
    </source>
</evidence>
<dbReference type="InterPro" id="IPR011922">
    <property type="entry name" value="Cell_div_FtsL"/>
</dbReference>
<dbReference type="GO" id="GO:0043093">
    <property type="term" value="P:FtsZ-dependent cytokinesis"/>
    <property type="evidence" value="ECO:0007669"/>
    <property type="project" value="UniProtKB-UniRule"/>
</dbReference>
<evidence type="ECO:0000256" key="8">
    <source>
        <dbReference type="HAMAP-Rule" id="MF_00910"/>
    </source>
</evidence>
<evidence type="ECO:0000313" key="11">
    <source>
        <dbReference type="EMBL" id="MDP8173571.1"/>
    </source>
</evidence>
<reference evidence="11" key="4">
    <citation type="journal article" date="2023" name="Front. Microbiol.">
        <title>Phylogeography and host specificity of Pasteurellaceae pathogenic to sea-farmed fish in the north-east Atlantic.</title>
        <authorList>
            <person name="Gulla S."/>
            <person name="Colquhoun D.J."/>
            <person name="Olsen A.B."/>
            <person name="Spilsberg B."/>
            <person name="Lagesen K."/>
            <person name="Aakesson C.P."/>
            <person name="Strom S."/>
            <person name="Manji F."/>
            <person name="Birkbeck T.H."/>
            <person name="Nilsen H.K."/>
        </authorList>
    </citation>
    <scope>NUCLEOTIDE SEQUENCE</scope>
    <source>
        <strain evidence="12">98B1</strain>
        <strain evidence="11">TW16_20</strain>
    </source>
</reference>
<protein>
    <recommendedName>
        <fullName evidence="8 9">Cell division protein FtsL</fullName>
    </recommendedName>
</protein>
<comment type="subunit">
    <text evidence="8">Part of a complex composed of FtsB, FtsL and FtsQ.</text>
</comment>
<keyword evidence="5 8" id="KW-1133">Transmembrane helix</keyword>
<dbReference type="Proteomes" id="UP001236239">
    <property type="component" value="Unassembled WGS sequence"/>
</dbReference>
<reference evidence="13" key="1">
    <citation type="submission" date="2016-10" db="EMBL/GenBank/DDBJ databases">
        <authorList>
            <person name="de Groot N.N."/>
        </authorList>
    </citation>
    <scope>NUCLEOTIDE SEQUENCE [LARGE SCALE GENOMIC DNA]</scope>
    <source>
        <strain evidence="13">DSM 24204</strain>
    </source>
</reference>
<dbReference type="EMBL" id="JASAYT010000033">
    <property type="protein sequence ID" value="MDP8175649.1"/>
    <property type="molecule type" value="Genomic_DNA"/>
</dbReference>
<dbReference type="EMBL" id="JASAVS010000006">
    <property type="protein sequence ID" value="MDP8085092.1"/>
    <property type="molecule type" value="Genomic_DNA"/>
</dbReference>
<evidence type="ECO:0000256" key="4">
    <source>
        <dbReference type="ARBA" id="ARBA00022692"/>
    </source>
</evidence>
<evidence type="ECO:0000313" key="14">
    <source>
        <dbReference type="Proteomes" id="UP000198883"/>
    </source>
</evidence>
<evidence type="ECO:0000256" key="1">
    <source>
        <dbReference type="ARBA" id="ARBA00004401"/>
    </source>
</evidence>
<dbReference type="NCBIfam" id="TIGR02209">
    <property type="entry name" value="ftsL_broad"/>
    <property type="match status" value="1"/>
</dbReference>
<name>A0A1H7W8L1_9PAST</name>
<evidence type="ECO:0000256" key="2">
    <source>
        <dbReference type="ARBA" id="ARBA00022475"/>
    </source>
</evidence>
<keyword evidence="8" id="KW-0997">Cell inner membrane</keyword>
<proteinExistence type="inferred from homology"/>
<keyword evidence="15" id="KW-1185">Reference proteome</keyword>
<dbReference type="GO" id="GO:0032153">
    <property type="term" value="C:cell division site"/>
    <property type="evidence" value="ECO:0007669"/>
    <property type="project" value="UniProtKB-UniRule"/>
</dbReference>
<accession>A0A1H7W8L1</accession>
<evidence type="ECO:0000256" key="3">
    <source>
        <dbReference type="ARBA" id="ARBA00022618"/>
    </source>
</evidence>
<evidence type="ECO:0000313" key="15">
    <source>
        <dbReference type="Proteomes" id="UP001224812"/>
    </source>
</evidence>